<sequence>MRNTADQHRREAPVYQPGDKVFISTKNIRTTRPKKKLDYKWIGPYPITKAVGTHAYEVELPRDYLIHNVFHVSQLRPVETNRFKGRNPPAPQPVEILPDGGEIHEIDEILDSRVRRNKLEYFIKYKDTEVNENEWLPHYDVYAYEAIKDFHRRYPARPGPISKLRGEYLEPLQRLTQDVAQEKSTSQVSHSKAKSTAATLPHPETQEEPTPEPPTEPEQESDTQTTEPRNWYPKAAAAMIFPSSHAEVFHVPTHNTLPHNAPLLRTMVVRTPARATTIGLHQFTLHLYLNSQFTN</sequence>
<dbReference type="PROSITE" id="PS50013">
    <property type="entry name" value="CHROMO_2"/>
    <property type="match status" value="1"/>
</dbReference>
<gene>
    <name evidence="3" type="ORF">PROFUN_08195</name>
</gene>
<evidence type="ECO:0000313" key="4">
    <source>
        <dbReference type="Proteomes" id="UP000241769"/>
    </source>
</evidence>
<dbReference type="InterPro" id="IPR016197">
    <property type="entry name" value="Chromo-like_dom_sf"/>
</dbReference>
<dbReference type="AlphaFoldDB" id="A0A2P6N658"/>
<evidence type="ECO:0000259" key="2">
    <source>
        <dbReference type="PROSITE" id="PS50013"/>
    </source>
</evidence>
<dbReference type="InParanoid" id="A0A2P6N658"/>
<feature type="compositionally biased region" description="Polar residues" evidence="1">
    <location>
        <begin position="178"/>
        <end position="198"/>
    </location>
</feature>
<dbReference type="PANTHER" id="PTHR46148">
    <property type="entry name" value="CHROMO DOMAIN-CONTAINING PROTEIN"/>
    <property type="match status" value="1"/>
</dbReference>
<protein>
    <submittedName>
        <fullName evidence="3">Retrotransposable element protein</fullName>
    </submittedName>
</protein>
<dbReference type="SUPFAM" id="SSF54160">
    <property type="entry name" value="Chromo domain-like"/>
    <property type="match status" value="1"/>
</dbReference>
<proteinExistence type="predicted"/>
<dbReference type="PANTHER" id="PTHR46148:SF52">
    <property type="entry name" value="OS04G0603800 PROTEIN"/>
    <property type="match status" value="1"/>
</dbReference>
<dbReference type="Pfam" id="PF24626">
    <property type="entry name" value="SH3_Tf2-1"/>
    <property type="match status" value="1"/>
</dbReference>
<name>A0A2P6N658_9EUKA</name>
<dbReference type="InterPro" id="IPR023780">
    <property type="entry name" value="Chromo_domain"/>
</dbReference>
<dbReference type="SMART" id="SM00298">
    <property type="entry name" value="CHROMO"/>
    <property type="match status" value="1"/>
</dbReference>
<accession>A0A2P6N658</accession>
<reference evidence="3 4" key="1">
    <citation type="journal article" date="2018" name="Genome Biol. Evol.">
        <title>Multiple Roots of Fruiting Body Formation in Amoebozoa.</title>
        <authorList>
            <person name="Hillmann F."/>
            <person name="Forbes G."/>
            <person name="Novohradska S."/>
            <person name="Ferling I."/>
            <person name="Riege K."/>
            <person name="Groth M."/>
            <person name="Westermann M."/>
            <person name="Marz M."/>
            <person name="Spaller T."/>
            <person name="Winckler T."/>
            <person name="Schaap P."/>
            <person name="Glockner G."/>
        </authorList>
    </citation>
    <scope>NUCLEOTIDE SEQUENCE [LARGE SCALE GENOMIC DNA]</scope>
    <source>
        <strain evidence="3 4">Jena</strain>
    </source>
</reference>
<evidence type="ECO:0000256" key="1">
    <source>
        <dbReference type="SAM" id="MobiDB-lite"/>
    </source>
</evidence>
<comment type="caution">
    <text evidence="3">The sequence shown here is derived from an EMBL/GenBank/DDBJ whole genome shotgun (WGS) entry which is preliminary data.</text>
</comment>
<dbReference type="Pfam" id="PF00385">
    <property type="entry name" value="Chromo"/>
    <property type="match status" value="1"/>
</dbReference>
<dbReference type="InterPro" id="IPR000953">
    <property type="entry name" value="Chromo/chromo_shadow_dom"/>
</dbReference>
<dbReference type="EMBL" id="MDYQ01000184">
    <property type="protein sequence ID" value="PRP79434.1"/>
    <property type="molecule type" value="Genomic_DNA"/>
</dbReference>
<dbReference type="Proteomes" id="UP000241769">
    <property type="component" value="Unassembled WGS sequence"/>
</dbReference>
<dbReference type="InterPro" id="IPR056924">
    <property type="entry name" value="SH3_Tf2-1"/>
</dbReference>
<organism evidence="3 4">
    <name type="scientific">Planoprotostelium fungivorum</name>
    <dbReference type="NCBI Taxonomy" id="1890364"/>
    <lineage>
        <taxon>Eukaryota</taxon>
        <taxon>Amoebozoa</taxon>
        <taxon>Evosea</taxon>
        <taxon>Variosea</taxon>
        <taxon>Cavosteliida</taxon>
        <taxon>Cavosteliaceae</taxon>
        <taxon>Planoprotostelium</taxon>
    </lineage>
</organism>
<dbReference type="OrthoDB" id="2273864at2759"/>
<keyword evidence="4" id="KW-1185">Reference proteome</keyword>
<dbReference type="STRING" id="1890364.A0A2P6N658"/>
<feature type="region of interest" description="Disordered" evidence="1">
    <location>
        <begin position="178"/>
        <end position="227"/>
    </location>
</feature>
<dbReference type="Gene3D" id="2.40.50.40">
    <property type="match status" value="1"/>
</dbReference>
<evidence type="ECO:0000313" key="3">
    <source>
        <dbReference type="EMBL" id="PRP79434.1"/>
    </source>
</evidence>
<feature type="domain" description="Chromo" evidence="2">
    <location>
        <begin position="104"/>
        <end position="162"/>
    </location>
</feature>
<feature type="compositionally biased region" description="Acidic residues" evidence="1">
    <location>
        <begin position="206"/>
        <end position="221"/>
    </location>
</feature>